<dbReference type="RefSeq" id="WP_123358451.1">
    <property type="nucleotide sequence ID" value="NZ_MOBM01000017.1"/>
</dbReference>
<accession>A0A423HQV1</accession>
<dbReference type="AlphaFoldDB" id="A0A423HQV1"/>
<dbReference type="EMBL" id="MOBM01000017">
    <property type="protein sequence ID" value="RON15594.1"/>
    <property type="molecule type" value="Genomic_DNA"/>
</dbReference>
<sequence>MNDIRKTQALASWEKLFNQPEIRMDAEEQYEALLHLADEFEDQDFISPQERARLIEKATALYARSIKGIGEGT</sequence>
<proteinExistence type="predicted"/>
<gene>
    <name evidence="1" type="ORF">BK662_12680</name>
</gene>
<dbReference type="Proteomes" id="UP000284002">
    <property type="component" value="Unassembled WGS sequence"/>
</dbReference>
<protein>
    <submittedName>
        <fullName evidence="1">Uncharacterized protein</fullName>
    </submittedName>
</protein>
<evidence type="ECO:0000313" key="2">
    <source>
        <dbReference type="Proteomes" id="UP000284002"/>
    </source>
</evidence>
<organism evidence="1 2">
    <name type="scientific">Pseudomonas frederiksbergensis</name>
    <dbReference type="NCBI Taxonomy" id="104087"/>
    <lineage>
        <taxon>Bacteria</taxon>
        <taxon>Pseudomonadati</taxon>
        <taxon>Pseudomonadota</taxon>
        <taxon>Gammaproteobacteria</taxon>
        <taxon>Pseudomonadales</taxon>
        <taxon>Pseudomonadaceae</taxon>
        <taxon>Pseudomonas</taxon>
    </lineage>
</organism>
<comment type="caution">
    <text evidence="1">The sequence shown here is derived from an EMBL/GenBank/DDBJ whole genome shotgun (WGS) entry which is preliminary data.</text>
</comment>
<name>A0A423HQV1_9PSED</name>
<evidence type="ECO:0000313" key="1">
    <source>
        <dbReference type="EMBL" id="RON15594.1"/>
    </source>
</evidence>
<reference evidence="1 2" key="1">
    <citation type="submission" date="2016-10" db="EMBL/GenBank/DDBJ databases">
        <title>Comparative genome analysis of multiple Pseudomonas spp. focuses on biocontrol and plant growth promoting traits.</title>
        <authorList>
            <person name="Tao X.-Y."/>
            <person name="Taylor C.G."/>
        </authorList>
    </citation>
    <scope>NUCLEOTIDE SEQUENCE [LARGE SCALE GENOMIC DNA]</scope>
    <source>
        <strain evidence="1 2">36C6</strain>
    </source>
</reference>